<dbReference type="Gene3D" id="2.60.40.790">
    <property type="match status" value="1"/>
</dbReference>
<dbReference type="OrthoDB" id="9809760at2"/>
<sequence length="144" mass="15914">MTLPAVRTSRPLASWDPFRDFDDLYRRLGLVRADQPRAWVPAADVSETDDAYVVEIEVPGVARENISVDVAANRLTVSGEVAETGREGSLRHRTRRTGQFRYAVTLPRGVEQDAIAAELADGVLTVRVPKSASATPRRIEITEK</sequence>
<dbReference type="EMBL" id="MASU01000013">
    <property type="protein sequence ID" value="PXY24485.1"/>
    <property type="molecule type" value="Genomic_DNA"/>
</dbReference>
<dbReference type="CDD" id="cd06464">
    <property type="entry name" value="ACD_sHsps-like"/>
    <property type="match status" value="1"/>
</dbReference>
<dbReference type="PANTHER" id="PTHR11527">
    <property type="entry name" value="HEAT-SHOCK PROTEIN 20 FAMILY MEMBER"/>
    <property type="match status" value="1"/>
</dbReference>
<organism evidence="4 5">
    <name type="scientific">Prauserella flavalba</name>
    <dbReference type="NCBI Taxonomy" id="1477506"/>
    <lineage>
        <taxon>Bacteria</taxon>
        <taxon>Bacillati</taxon>
        <taxon>Actinomycetota</taxon>
        <taxon>Actinomycetes</taxon>
        <taxon>Pseudonocardiales</taxon>
        <taxon>Pseudonocardiaceae</taxon>
        <taxon>Prauserella</taxon>
    </lineage>
</organism>
<dbReference type="Pfam" id="PF00011">
    <property type="entry name" value="HSP20"/>
    <property type="match status" value="1"/>
</dbReference>
<evidence type="ECO:0000256" key="1">
    <source>
        <dbReference type="PROSITE-ProRule" id="PRU00285"/>
    </source>
</evidence>
<dbReference type="InterPro" id="IPR002068">
    <property type="entry name" value="A-crystallin/Hsp20_dom"/>
</dbReference>
<comment type="caution">
    <text evidence="4">The sequence shown here is derived from an EMBL/GenBank/DDBJ whole genome shotgun (WGS) entry which is preliminary data.</text>
</comment>
<dbReference type="Proteomes" id="UP000247892">
    <property type="component" value="Unassembled WGS sequence"/>
</dbReference>
<reference evidence="4 5" key="1">
    <citation type="submission" date="2016-07" db="EMBL/GenBank/DDBJ databases">
        <title>Draft genome sequence of Prauserella sp. YIM 121212, isolated from alkaline soil.</title>
        <authorList>
            <person name="Ruckert C."/>
            <person name="Albersmeier A."/>
            <person name="Jiang C.-L."/>
            <person name="Jiang Y."/>
            <person name="Kalinowski J."/>
            <person name="Schneider O."/>
            <person name="Winkler A."/>
            <person name="Zotchev S.B."/>
        </authorList>
    </citation>
    <scope>NUCLEOTIDE SEQUENCE [LARGE SCALE GENOMIC DNA]</scope>
    <source>
        <strain evidence="4 5">YIM 121212</strain>
    </source>
</reference>
<dbReference type="InterPro" id="IPR031107">
    <property type="entry name" value="Small_HSP"/>
</dbReference>
<evidence type="ECO:0000313" key="5">
    <source>
        <dbReference type="Proteomes" id="UP000247892"/>
    </source>
</evidence>
<dbReference type="RefSeq" id="WP_110342556.1">
    <property type="nucleotide sequence ID" value="NZ_JBHVKT010000017.1"/>
</dbReference>
<dbReference type="PROSITE" id="PS01031">
    <property type="entry name" value="SHSP"/>
    <property type="match status" value="1"/>
</dbReference>
<accession>A0A318LL56</accession>
<proteinExistence type="inferred from homology"/>
<protein>
    <submittedName>
        <fullName evidence="4">Heat-shock protein Hsp20</fullName>
    </submittedName>
</protein>
<dbReference type="AlphaFoldDB" id="A0A318LL56"/>
<evidence type="ECO:0000259" key="3">
    <source>
        <dbReference type="PROSITE" id="PS01031"/>
    </source>
</evidence>
<evidence type="ECO:0000313" key="4">
    <source>
        <dbReference type="EMBL" id="PXY24485.1"/>
    </source>
</evidence>
<name>A0A318LL56_9PSEU</name>
<feature type="domain" description="SHSP" evidence="3">
    <location>
        <begin position="34"/>
        <end position="144"/>
    </location>
</feature>
<comment type="similarity">
    <text evidence="1 2">Belongs to the small heat shock protein (HSP20) family.</text>
</comment>
<dbReference type="InterPro" id="IPR008978">
    <property type="entry name" value="HSP20-like_chaperone"/>
</dbReference>
<keyword evidence="5" id="KW-1185">Reference proteome</keyword>
<evidence type="ECO:0000256" key="2">
    <source>
        <dbReference type="RuleBase" id="RU003616"/>
    </source>
</evidence>
<gene>
    <name evidence="4" type="ORF">BA062_30230</name>
</gene>
<dbReference type="SUPFAM" id="SSF49764">
    <property type="entry name" value="HSP20-like chaperones"/>
    <property type="match status" value="1"/>
</dbReference>